<evidence type="ECO:0000313" key="4">
    <source>
        <dbReference type="Proteomes" id="UP000286680"/>
    </source>
</evidence>
<feature type="compositionally biased region" description="Low complexity" evidence="1">
    <location>
        <begin position="46"/>
        <end position="64"/>
    </location>
</feature>
<keyword evidence="2" id="KW-0472">Membrane</keyword>
<evidence type="ECO:0000313" key="3">
    <source>
        <dbReference type="EMBL" id="RUO42495.1"/>
    </source>
</evidence>
<evidence type="ECO:0000256" key="2">
    <source>
        <dbReference type="SAM" id="Phobius"/>
    </source>
</evidence>
<keyword evidence="2" id="KW-1133">Transmembrane helix</keyword>
<proteinExistence type="predicted"/>
<name>A0AA94EEZ0_9GAMM</name>
<dbReference type="Proteomes" id="UP000286680">
    <property type="component" value="Unassembled WGS sequence"/>
</dbReference>
<comment type="caution">
    <text evidence="3">The sequence shown here is derived from an EMBL/GenBank/DDBJ whole genome shotgun (WGS) entry which is preliminary data.</text>
</comment>
<keyword evidence="2" id="KW-0812">Transmembrane</keyword>
<protein>
    <submittedName>
        <fullName evidence="3">DUF3014 domain-containing protein</fullName>
    </submittedName>
</protein>
<sequence length="295" mass="32857">MTDNQTEQHEEPSGAGKAVTWTAVAIIVIAVIAAVIWWLTADKPTEMTPEPAPQQQQPVTQTVEPEAEPEPEQEPEEPSPAPEPETVAEAAPEPEPEPESEPELPPLDQSTPTVLQTLDSSGIVIQPLKSSQLVRDAVVIIDNLRNGTLVRDRTIVQRPDGRFSVMEIDGKLYIDERSYQRYDALVDWFISMDNQALAENFDLFEPLLQDAFAEIGYPDAAVSDALYEAMDVLLATPVPETLVEVEDDEVMYTYANPAYEALPPAQKQLLRMGPDNIERIKDKLRELKQVFQANL</sequence>
<dbReference type="EMBL" id="PIPS01000003">
    <property type="protein sequence ID" value="RUO42495.1"/>
    <property type="molecule type" value="Genomic_DNA"/>
</dbReference>
<gene>
    <name evidence="3" type="ORF">CWE23_10420</name>
</gene>
<organism evidence="3 4">
    <name type="scientific">Idiomarina aquatica</name>
    <dbReference type="NCBI Taxonomy" id="1327752"/>
    <lineage>
        <taxon>Bacteria</taxon>
        <taxon>Pseudomonadati</taxon>
        <taxon>Pseudomonadota</taxon>
        <taxon>Gammaproteobacteria</taxon>
        <taxon>Alteromonadales</taxon>
        <taxon>Idiomarinaceae</taxon>
        <taxon>Idiomarina</taxon>
    </lineage>
</organism>
<evidence type="ECO:0000256" key="1">
    <source>
        <dbReference type="SAM" id="MobiDB-lite"/>
    </source>
</evidence>
<dbReference type="Pfam" id="PF11219">
    <property type="entry name" value="DUF3014"/>
    <property type="match status" value="1"/>
</dbReference>
<accession>A0AA94EEZ0</accession>
<feature type="region of interest" description="Disordered" evidence="1">
    <location>
        <begin position="46"/>
        <end position="113"/>
    </location>
</feature>
<feature type="transmembrane region" description="Helical" evidence="2">
    <location>
        <begin position="20"/>
        <end position="39"/>
    </location>
</feature>
<dbReference type="RefSeq" id="WP_126820212.1">
    <property type="nucleotide sequence ID" value="NZ_PIPS01000003.1"/>
</dbReference>
<feature type="compositionally biased region" description="Acidic residues" evidence="1">
    <location>
        <begin position="65"/>
        <end position="77"/>
    </location>
</feature>
<reference evidence="4" key="1">
    <citation type="journal article" date="2018" name="Front. Microbiol.">
        <title>Genome-Based Analysis Reveals the Taxonomy and Diversity of the Family Idiomarinaceae.</title>
        <authorList>
            <person name="Liu Y."/>
            <person name="Lai Q."/>
            <person name="Shao Z."/>
        </authorList>
    </citation>
    <scope>NUCLEOTIDE SEQUENCE [LARGE SCALE GENOMIC DNA]</scope>
    <source>
        <strain evidence="4">SN-14</strain>
    </source>
</reference>
<keyword evidence="4" id="KW-1185">Reference proteome</keyword>
<dbReference type="AlphaFoldDB" id="A0AA94EEZ0"/>
<feature type="compositionally biased region" description="Acidic residues" evidence="1">
    <location>
        <begin position="92"/>
        <end position="102"/>
    </location>
</feature>
<dbReference type="InterPro" id="IPR021382">
    <property type="entry name" value="DUF3014"/>
</dbReference>